<dbReference type="GO" id="GO:0008076">
    <property type="term" value="C:voltage-gated potassium channel complex"/>
    <property type="evidence" value="ECO:0007669"/>
    <property type="project" value="TreeGrafter"/>
</dbReference>
<evidence type="ECO:0000256" key="11">
    <source>
        <dbReference type="ARBA" id="ARBA00034430"/>
    </source>
</evidence>
<feature type="transmembrane region" description="Helical" evidence="13">
    <location>
        <begin position="83"/>
        <end position="105"/>
    </location>
</feature>
<dbReference type="Gene3D" id="1.20.120.350">
    <property type="entry name" value="Voltage-gated potassium channels. Chain C"/>
    <property type="match status" value="1"/>
</dbReference>
<evidence type="ECO:0000256" key="1">
    <source>
        <dbReference type="ARBA" id="ARBA00004651"/>
    </source>
</evidence>
<dbReference type="InterPro" id="IPR013821">
    <property type="entry name" value="K_chnl_volt-dep_KCNQ_C"/>
</dbReference>
<feature type="transmembrane region" description="Helical" evidence="13">
    <location>
        <begin position="219"/>
        <end position="245"/>
    </location>
</feature>
<keyword evidence="9" id="KW-0407">Ion channel</keyword>
<name>A0A8J6L958_TENMO</name>
<evidence type="ECO:0000256" key="10">
    <source>
        <dbReference type="ARBA" id="ARBA00032659"/>
    </source>
</evidence>
<protein>
    <recommendedName>
        <fullName evidence="10">IKs producing slow voltage-gated potassium channel subunit alpha KvLQT1</fullName>
    </recommendedName>
</protein>
<dbReference type="PRINTS" id="PR01459">
    <property type="entry name" value="KCNQCHANNEL"/>
</dbReference>
<keyword evidence="8 13" id="KW-0472">Membrane</keyword>
<dbReference type="InterPro" id="IPR005821">
    <property type="entry name" value="Ion_trans_dom"/>
</dbReference>
<dbReference type="PRINTS" id="PR00169">
    <property type="entry name" value="KCHANNEL"/>
</dbReference>
<dbReference type="Pfam" id="PF00520">
    <property type="entry name" value="Ion_trans"/>
    <property type="match status" value="1"/>
</dbReference>
<keyword evidence="7" id="KW-0406">Ion transport</keyword>
<keyword evidence="14" id="KW-0732">Signal</keyword>
<evidence type="ECO:0000313" key="18">
    <source>
        <dbReference type="Proteomes" id="UP000719412"/>
    </source>
</evidence>
<dbReference type="GO" id="GO:0005249">
    <property type="term" value="F:voltage-gated potassium channel activity"/>
    <property type="evidence" value="ECO:0007669"/>
    <property type="project" value="InterPro"/>
</dbReference>
<feature type="region of interest" description="Disordered" evidence="12">
    <location>
        <begin position="447"/>
        <end position="482"/>
    </location>
</feature>
<dbReference type="FunFam" id="1.10.287.70:FF:000113">
    <property type="entry name" value="Potassium voltage-gated channel subfamily KQT member 1"/>
    <property type="match status" value="1"/>
</dbReference>
<dbReference type="SUPFAM" id="SSF81324">
    <property type="entry name" value="Voltage-gated potassium channels"/>
    <property type="match status" value="1"/>
</dbReference>
<reference evidence="17" key="2">
    <citation type="submission" date="2021-08" db="EMBL/GenBank/DDBJ databases">
        <authorList>
            <person name="Eriksson T."/>
        </authorList>
    </citation>
    <scope>NUCLEOTIDE SEQUENCE</scope>
    <source>
        <strain evidence="17">Stoneville</strain>
        <tissue evidence="17">Whole head</tissue>
    </source>
</reference>
<reference evidence="17" key="1">
    <citation type="journal article" date="2020" name="J Insects Food Feed">
        <title>The yellow mealworm (Tenebrio molitor) genome: a resource for the emerging insects as food and feed industry.</title>
        <authorList>
            <person name="Eriksson T."/>
            <person name="Andere A."/>
            <person name="Kelstrup H."/>
            <person name="Emery V."/>
            <person name="Picard C."/>
        </authorList>
    </citation>
    <scope>NUCLEOTIDE SEQUENCE</scope>
    <source>
        <strain evidence="17">Stoneville</strain>
        <tissue evidence="17">Whole head</tissue>
    </source>
</reference>
<keyword evidence="2" id="KW-0813">Transport</keyword>
<dbReference type="InterPro" id="IPR027359">
    <property type="entry name" value="Volt_channel_dom_sf"/>
</dbReference>
<evidence type="ECO:0000256" key="9">
    <source>
        <dbReference type="ARBA" id="ARBA00023303"/>
    </source>
</evidence>
<evidence type="ECO:0000259" key="15">
    <source>
        <dbReference type="Pfam" id="PF00520"/>
    </source>
</evidence>
<keyword evidence="4 13" id="KW-0812">Transmembrane</keyword>
<keyword evidence="3" id="KW-1003">Cell membrane</keyword>
<feature type="domain" description="Potassium channel voltage dependent KCNQ C-terminal" evidence="16">
    <location>
        <begin position="651"/>
        <end position="799"/>
    </location>
</feature>
<dbReference type="Proteomes" id="UP000719412">
    <property type="component" value="Unassembled WGS sequence"/>
</dbReference>
<feature type="transmembrane region" description="Helical" evidence="13">
    <location>
        <begin position="152"/>
        <end position="171"/>
    </location>
</feature>
<evidence type="ECO:0000256" key="6">
    <source>
        <dbReference type="ARBA" id="ARBA00022989"/>
    </source>
</evidence>
<dbReference type="EMBL" id="JABDTM020025862">
    <property type="protein sequence ID" value="KAH0812675.1"/>
    <property type="molecule type" value="Genomic_DNA"/>
</dbReference>
<accession>A0A8J6L958</accession>
<evidence type="ECO:0000256" key="5">
    <source>
        <dbReference type="ARBA" id="ARBA00022958"/>
    </source>
</evidence>
<feature type="transmembrane region" description="Helical" evidence="13">
    <location>
        <begin position="41"/>
        <end position="63"/>
    </location>
</feature>
<dbReference type="Gene3D" id="1.10.287.70">
    <property type="match status" value="1"/>
</dbReference>
<organism evidence="17 18">
    <name type="scientific">Tenebrio molitor</name>
    <name type="common">Yellow mealworm beetle</name>
    <dbReference type="NCBI Taxonomy" id="7067"/>
    <lineage>
        <taxon>Eukaryota</taxon>
        <taxon>Metazoa</taxon>
        <taxon>Ecdysozoa</taxon>
        <taxon>Arthropoda</taxon>
        <taxon>Hexapoda</taxon>
        <taxon>Insecta</taxon>
        <taxon>Pterygota</taxon>
        <taxon>Neoptera</taxon>
        <taxon>Endopterygota</taxon>
        <taxon>Coleoptera</taxon>
        <taxon>Polyphaga</taxon>
        <taxon>Cucujiformia</taxon>
        <taxon>Tenebrionidae</taxon>
        <taxon>Tenebrio</taxon>
    </lineage>
</organism>
<keyword evidence="6 13" id="KW-1133">Transmembrane helix</keyword>
<keyword evidence="18" id="KW-1185">Reference proteome</keyword>
<dbReference type="PANTHER" id="PTHR47735">
    <property type="entry name" value="POTASSIUM VOLTAGE-GATED CHANNEL SUBFAMILY KQT MEMBER 4"/>
    <property type="match status" value="1"/>
</dbReference>
<dbReference type="AlphaFoldDB" id="A0A8J6L958"/>
<dbReference type="Pfam" id="PF03520">
    <property type="entry name" value="KCNQ_channel"/>
    <property type="match status" value="1"/>
</dbReference>
<dbReference type="Gene3D" id="6.10.140.1910">
    <property type="match status" value="2"/>
</dbReference>
<evidence type="ECO:0000256" key="13">
    <source>
        <dbReference type="SAM" id="Phobius"/>
    </source>
</evidence>
<evidence type="ECO:0000256" key="8">
    <source>
        <dbReference type="ARBA" id="ARBA00023136"/>
    </source>
</evidence>
<evidence type="ECO:0000256" key="4">
    <source>
        <dbReference type="ARBA" id="ARBA00022692"/>
    </source>
</evidence>
<evidence type="ECO:0000256" key="14">
    <source>
        <dbReference type="SAM" id="SignalP"/>
    </source>
</evidence>
<evidence type="ECO:0000256" key="7">
    <source>
        <dbReference type="ARBA" id="ARBA00023065"/>
    </source>
</evidence>
<proteinExistence type="predicted"/>
<feature type="chain" id="PRO_5035252815" description="IKs producing slow voltage-gated potassium channel subunit alpha KvLQT1" evidence="14">
    <location>
        <begin position="18"/>
        <end position="816"/>
    </location>
</feature>
<gene>
    <name evidence="17" type="ORF">GEV33_010114</name>
</gene>
<evidence type="ECO:0000256" key="12">
    <source>
        <dbReference type="SAM" id="MobiDB-lite"/>
    </source>
</evidence>
<evidence type="ECO:0000313" key="17">
    <source>
        <dbReference type="EMBL" id="KAH0812675.1"/>
    </source>
</evidence>
<keyword evidence="5" id="KW-0630">Potassium</keyword>
<comment type="caution">
    <text evidence="17">The sequence shown here is derived from an EMBL/GenBank/DDBJ whole genome shotgun (WGS) entry which is preliminary data.</text>
</comment>
<dbReference type="InterPro" id="IPR003937">
    <property type="entry name" value="K_chnl_volt-dep_KCNQ"/>
</dbReference>
<evidence type="ECO:0000256" key="2">
    <source>
        <dbReference type="ARBA" id="ARBA00022448"/>
    </source>
</evidence>
<comment type="catalytic activity">
    <reaction evidence="11">
        <text>K(+)(in) = K(+)(out)</text>
        <dbReference type="Rhea" id="RHEA:29463"/>
        <dbReference type="ChEBI" id="CHEBI:29103"/>
    </reaction>
</comment>
<evidence type="ECO:0000256" key="3">
    <source>
        <dbReference type="ARBA" id="ARBA00022475"/>
    </source>
</evidence>
<feature type="signal peptide" evidence="14">
    <location>
        <begin position="1"/>
        <end position="17"/>
    </location>
</feature>
<comment type="subcellular location">
    <subcellularLocation>
        <location evidence="1">Cell membrane</location>
        <topology evidence="1">Multi-pass membrane protein</topology>
    </subcellularLocation>
</comment>
<sequence length="816" mass="91004">MLVLVCLIFSVLSTIDTYQNFANETLFWMRRSLSAYSTNRSFVDAALLQEICLVVFFGVEYLVRLWSAGCRSKYMGFWGRLRFIRKPICIIDLIVVVASIVVLTLGSNGQVFATSAIRGIRFLQILRMLHVDRQGGTWRLLGSVVFIHRQELITTLYIGFLGLIFSSYFVYLAEKDAVGADGKNTGEFSSYADALWWGVITVTTIGYGDTVPRTWMGKIVASCFSVFAISFFALPAGILGSGFALKVQQKQRQKHFNRQIPAAAMLIQCLWRCYAADKSFNSRATWQVYLKDTNGSTANNSSSGSGTNCNIPLSKVARIKIAKGNYSNEILERQILFRIGKPLRQRRARTGSRDEREIRILRRNRHQQVEIVSVASKCPLGGDLVVVALLEVSPEGRSRFGSSVPPAVYRFLRLVLDAVFGVSVLSLHGLGQSLMLQVAKKASVLKRRKSRNRMEAPGTPQGDTPVQAVAGSGPNSAPSRCESDSDVVFYMEEPKAGECLSPFHDPGSRAEDGASSTSRIINHDGDDGSRAFAVCAKCIIIFLVLCQKRQRWKNPIRKSMAAARYVPQEFNIRIITNDGASLTEIPTILFNAEVSFVHLPILLSRFHRQSPEQHLGRRSITRALNFAGTPNRVRRGERESARGAVFTSQTSTVTEAASDDIDDLDGELPRVTQLTEAHKNAIRAIRKIKYFVARRKFQQARKPYDVRDVIEQYSQGHLNMMVRIKVSDGAAQTHRCDSSLLQELQRRLDQTLGKPGSYLAGIDRVGNVKPMTVGARLYRVEQQLGTMDKKLDALTHILNSLAQKNQASLRSIENDV</sequence>
<evidence type="ECO:0000259" key="16">
    <source>
        <dbReference type="Pfam" id="PF03520"/>
    </source>
</evidence>
<dbReference type="PANTHER" id="PTHR47735:SF14">
    <property type="entry name" value="POTASSIUM VOLTAGE-GATED CHANNEL SUBFAMILY KQT MEMBER 1"/>
    <property type="match status" value="1"/>
</dbReference>
<feature type="domain" description="Ion transport" evidence="15">
    <location>
        <begin position="3"/>
        <end position="250"/>
    </location>
</feature>